<evidence type="ECO:0000313" key="2">
    <source>
        <dbReference type="Proteomes" id="UP000262477"/>
    </source>
</evidence>
<comment type="caution">
    <text evidence="1">The sequence shown here is derived from an EMBL/GenBank/DDBJ whole genome shotgun (WGS) entry which is preliminary data.</text>
</comment>
<name>A0A371PQB2_STRIH</name>
<reference evidence="1 2" key="1">
    <citation type="submission" date="2018-08" db="EMBL/GenBank/DDBJ databases">
        <title>Streptomyces NEAU-D10 sp. nov., a novel Actinomycete isolated from soil.</title>
        <authorList>
            <person name="Jin L."/>
        </authorList>
    </citation>
    <scope>NUCLEOTIDE SEQUENCE [LARGE SCALE GENOMIC DNA]</scope>
    <source>
        <strain evidence="1 2">NEAU-D10</strain>
    </source>
</reference>
<gene>
    <name evidence="1" type="ORF">DY245_42900</name>
</gene>
<sequence length="70" mass="7986">MQLRLDRPIECIPEKGIISDIFKHLCMLGVPAITVKHELCAEFNEERYGPFLVPISERMTGVVMKQDVAE</sequence>
<dbReference type="AlphaFoldDB" id="A0A371PQB2"/>
<organism evidence="1 2">
    <name type="scientific">Streptomyces inhibens</name>
    <dbReference type="NCBI Taxonomy" id="2293571"/>
    <lineage>
        <taxon>Bacteria</taxon>
        <taxon>Bacillati</taxon>
        <taxon>Actinomycetota</taxon>
        <taxon>Actinomycetes</taxon>
        <taxon>Kitasatosporales</taxon>
        <taxon>Streptomycetaceae</taxon>
        <taxon>Streptomyces</taxon>
    </lineage>
</organism>
<accession>A0A371PQB2</accession>
<proteinExistence type="predicted"/>
<dbReference type="EMBL" id="QUAC01000483">
    <property type="protein sequence ID" value="REK84509.1"/>
    <property type="molecule type" value="Genomic_DNA"/>
</dbReference>
<evidence type="ECO:0000313" key="1">
    <source>
        <dbReference type="EMBL" id="REK84509.1"/>
    </source>
</evidence>
<keyword evidence="2" id="KW-1185">Reference proteome</keyword>
<protein>
    <submittedName>
        <fullName evidence="1">Uncharacterized protein</fullName>
    </submittedName>
</protein>
<dbReference type="Proteomes" id="UP000262477">
    <property type="component" value="Unassembled WGS sequence"/>
</dbReference>